<name>A0A521D429_9BACT</name>
<protein>
    <recommendedName>
        <fullName evidence="3">Acetyltransferase</fullName>
    </recommendedName>
</protein>
<evidence type="ECO:0008006" key="3">
    <source>
        <dbReference type="Google" id="ProtNLM"/>
    </source>
</evidence>
<dbReference type="AlphaFoldDB" id="A0A521D429"/>
<keyword evidence="2" id="KW-1185">Reference proteome</keyword>
<proteinExistence type="predicted"/>
<dbReference type="Proteomes" id="UP000317557">
    <property type="component" value="Unassembled WGS sequence"/>
</dbReference>
<dbReference type="OrthoDB" id="6183506at2"/>
<accession>A0A521D429</accession>
<gene>
    <name evidence="1" type="ORF">SAMN06265219_10789</name>
</gene>
<reference evidence="1 2" key="1">
    <citation type="submission" date="2017-05" db="EMBL/GenBank/DDBJ databases">
        <authorList>
            <person name="Varghese N."/>
            <person name="Submissions S."/>
        </authorList>
    </citation>
    <scope>NUCLEOTIDE SEQUENCE [LARGE SCALE GENOMIC DNA]</scope>
    <source>
        <strain evidence="1 2">DSM 21985</strain>
    </source>
</reference>
<dbReference type="RefSeq" id="WP_142454336.1">
    <property type="nucleotide sequence ID" value="NZ_FXTP01000007.1"/>
</dbReference>
<organism evidence="1 2">
    <name type="scientific">Gracilimonas mengyeensis</name>
    <dbReference type="NCBI Taxonomy" id="1302730"/>
    <lineage>
        <taxon>Bacteria</taxon>
        <taxon>Pseudomonadati</taxon>
        <taxon>Balneolota</taxon>
        <taxon>Balneolia</taxon>
        <taxon>Balneolales</taxon>
        <taxon>Balneolaceae</taxon>
        <taxon>Gracilimonas</taxon>
    </lineage>
</organism>
<sequence length="59" mass="6393">MKSTSEQLVLAEQIRNACIKVAREGFMDASMSGLCTEGAMEAAISAMQSLDIEKIIEEI</sequence>
<dbReference type="EMBL" id="FXTP01000007">
    <property type="protein sequence ID" value="SMO66448.1"/>
    <property type="molecule type" value="Genomic_DNA"/>
</dbReference>
<evidence type="ECO:0000313" key="1">
    <source>
        <dbReference type="EMBL" id="SMO66448.1"/>
    </source>
</evidence>
<evidence type="ECO:0000313" key="2">
    <source>
        <dbReference type="Proteomes" id="UP000317557"/>
    </source>
</evidence>